<proteinExistence type="predicted"/>
<reference evidence="2" key="1">
    <citation type="submission" date="2022-11" db="UniProtKB">
        <authorList>
            <consortium name="WormBaseParasite"/>
        </authorList>
    </citation>
    <scope>IDENTIFICATION</scope>
</reference>
<organism evidence="1 2">
    <name type="scientific">Panagrolaimus sp. PS1159</name>
    <dbReference type="NCBI Taxonomy" id="55785"/>
    <lineage>
        <taxon>Eukaryota</taxon>
        <taxon>Metazoa</taxon>
        <taxon>Ecdysozoa</taxon>
        <taxon>Nematoda</taxon>
        <taxon>Chromadorea</taxon>
        <taxon>Rhabditida</taxon>
        <taxon>Tylenchina</taxon>
        <taxon>Panagrolaimomorpha</taxon>
        <taxon>Panagrolaimoidea</taxon>
        <taxon>Panagrolaimidae</taxon>
        <taxon>Panagrolaimus</taxon>
    </lineage>
</organism>
<evidence type="ECO:0000313" key="2">
    <source>
        <dbReference type="WBParaSite" id="PS1159_v2.g10431.t1"/>
    </source>
</evidence>
<dbReference type="Proteomes" id="UP000887580">
    <property type="component" value="Unplaced"/>
</dbReference>
<accession>A0AC35ESU1</accession>
<name>A0AC35ESU1_9BILA</name>
<evidence type="ECO:0000313" key="1">
    <source>
        <dbReference type="Proteomes" id="UP000887580"/>
    </source>
</evidence>
<dbReference type="WBParaSite" id="PS1159_v2.g10431.t1">
    <property type="protein sequence ID" value="PS1159_v2.g10431.t1"/>
    <property type="gene ID" value="PS1159_v2.g10431"/>
</dbReference>
<sequence length="846" mass="98903">MAKNEESLIQFEPGSKFNGWKIGEKLLDWGHGAAYKVLKEKLPYLMKIEKTGHDEILKYEVHVLQELAKVSAAGHISKIEETEESDTTFSYVVLTLFGKTLKDLYENALNNKFSRGTAVSAAIQCLKAIESFHANGYFLQNTQPTNFAIGRSEFNQTREIFVLNVYMAKKYKKDDGTLKVVFWSSTSYLRPRYASISYHKKQKIRCIDEIESWFYMVVEWTCGGLPWAIFKDTDQRNILQMKKLFLKDSEEFLDGCPSAYLQILKFIGENQDTEYYDTSIYEQIYDLLHQSIKNVQIHHFDWEVSKMKQQVIESKRNVNVASFKWSVEESWFLKMDFCPGTCQLTDFKYIDKHKNAKYRIELYQRGIPNSEYQFGSWIILKLINYNLDTNIDAKYTVKIPSADFTKECHHIFEKNEVWEMYGCKITELFNPKKKYFVDGIMDLKFDFEFDEIEKDFVEETDNLSIGSKEEVIDKSPEKAVYSFSPVWRISLEKIETCLPNECIESPVFSGDNEFTFYFEFYPKFEESNDFEDGAWIFLCVKNLNGKTFLESKYLFDSRKAKYLSKGRQFFKRFNEWEKHGVKIDEIMERKFLSKQKKEISIIIEMQFAIDFKEIELKNDEDEEAYVNGVSLESSDIDVASECSTSVTTILTEENKYYPPTDSWLKNECASIGIKFFENISKFRPSIDDIQKFIVRKPDDVISVEGDGKCGYRALSVLISGKEDHHVYIKNIICRKITKNKDPNFEKMGIFKDARRNAAFKLKFDSSDADDKRFWMDDSDIAAAANLFDCNIFVFTRLKYWQCYGPKTYENGITENFGNFDSKLPTLLLDNAGGNHFSPVKNVRLKR</sequence>
<protein>
    <submittedName>
        <fullName evidence="2">Protein kinase domain-containing protein</fullName>
    </submittedName>
</protein>